<sequence>MEFNPSNRGEGEVQPWENLQYKRSGKTTRSLELKSYFEEKLKSSGQNVEIISENNTIIQTGYNKNVYFADSKKEKAIRSSIKSDIQRKLDSNDLLIFDGSNYIKGYRYEIYCTTKLYKTPQCTLYCNLPIEQALLWNNKRLDSDRYDREIFDSLITRYEIPETTNRWDCPLFTIMPEDILMCDEIYCYLYKGKLPKPNLSTQIVGIFFSSSFFIIFLTNTHRYLFFQPPLASTNYLYELDNITKDVTNVILSMQQLGINYDIKIPGSSVNLKRTTVPSKLAILRRQFITFSKINELSHVNIPVMLLPDDFRAYSKLKVDNHLFNKENMPSHFKIKEYCPLVFRNLRERFGIDDLDYKESMTRCRVFNPSRAKQQTDLVDGIGRRTRQLVQRAATVPSITLSSPSSASSHNSILNKPLCTYSLKPKRLRSQPVLDDSSGKSGAKFYQSYDKLFIIKTLTSEEVERMHSFLKHYHPYIVERHGKTLLPQYLGMYRLTVDGVEYYVVAIRNVFSNHLTTHKKFDLKGSTVDREASDKEKEKDLPTYKDNDFVKEGMKIYIGEEAKTKLIETLTADVDFLTRLHLMDYSLLLGLHDCARAEQESRERAEREDDEDNHEEEDDSESGSGLESRGPLADRLWSWSGVGHTVTNMATPPESPHAALMRDTSLQYEDAIIPELDIYAIPSKEGAPTKEIYFLAIIDVLTHYGVRKQAAKAAKTVKYGANVDGISTCDPEQYGKRFIEFMSKAIE</sequence>
<dbReference type="InterPro" id="IPR027484">
    <property type="entry name" value="PInositol-4-P-5-kinase_N"/>
</dbReference>
<evidence type="ECO:0000259" key="5">
    <source>
        <dbReference type="PROSITE" id="PS51455"/>
    </source>
</evidence>
<dbReference type="PROSITE" id="PS51455">
    <property type="entry name" value="PIPK"/>
    <property type="match status" value="1"/>
</dbReference>
<dbReference type="InterPro" id="IPR027483">
    <property type="entry name" value="PInositol-4-P-4/5-kinase_C_sf"/>
</dbReference>
<dbReference type="PANTHER" id="PTHR23086">
    <property type="entry name" value="PHOSPHATIDYLINOSITOL-4-PHOSPHATE 5-KINASE"/>
    <property type="match status" value="1"/>
</dbReference>
<dbReference type="GO" id="GO:0016309">
    <property type="term" value="F:1-phosphatidylinositol-5-phosphate 4-kinase activity"/>
    <property type="evidence" value="ECO:0007669"/>
    <property type="project" value="TreeGrafter"/>
</dbReference>
<feature type="domain" description="PIPK" evidence="5">
    <location>
        <begin position="333"/>
        <end position="745"/>
    </location>
</feature>
<dbReference type="Gene3D" id="3.30.800.10">
    <property type="entry name" value="Phosphatidylinositol Phosphate Kinase II Beta"/>
    <property type="match status" value="2"/>
</dbReference>
<dbReference type="SMART" id="SM00330">
    <property type="entry name" value="PIPKc"/>
    <property type="match status" value="1"/>
</dbReference>
<dbReference type="Gene3D" id="3.30.810.10">
    <property type="entry name" value="2-Layer Sandwich"/>
    <property type="match status" value="2"/>
</dbReference>
<proteinExistence type="predicted"/>
<gene>
    <name evidence="6" type="ORF">ALC53_01765</name>
</gene>
<dbReference type="AlphaFoldDB" id="A0A151I5S1"/>
<dbReference type="InterPro" id="IPR002498">
    <property type="entry name" value="PInositol-4-P-4/5-kinase_core"/>
</dbReference>
<keyword evidence="3" id="KW-0808">Transferase</keyword>
<dbReference type="SUPFAM" id="SSF56104">
    <property type="entry name" value="SAICAR synthase-like"/>
    <property type="match status" value="2"/>
</dbReference>
<organism evidence="6 7">
    <name type="scientific">Atta colombica</name>
    <dbReference type="NCBI Taxonomy" id="520822"/>
    <lineage>
        <taxon>Eukaryota</taxon>
        <taxon>Metazoa</taxon>
        <taxon>Ecdysozoa</taxon>
        <taxon>Arthropoda</taxon>
        <taxon>Hexapoda</taxon>
        <taxon>Insecta</taxon>
        <taxon>Pterygota</taxon>
        <taxon>Neoptera</taxon>
        <taxon>Endopterygota</taxon>
        <taxon>Hymenoptera</taxon>
        <taxon>Apocrita</taxon>
        <taxon>Aculeata</taxon>
        <taxon>Formicoidea</taxon>
        <taxon>Formicidae</taxon>
        <taxon>Myrmicinae</taxon>
        <taxon>Atta</taxon>
    </lineage>
</organism>
<dbReference type="EMBL" id="KQ976411">
    <property type="protein sequence ID" value="KYM90637.1"/>
    <property type="molecule type" value="Genomic_DNA"/>
</dbReference>
<dbReference type="Gene3D" id="3.40.50.300">
    <property type="entry name" value="P-loop containing nucleotide triphosphate hydrolases"/>
    <property type="match status" value="1"/>
</dbReference>
<dbReference type="SUPFAM" id="SSF52540">
    <property type="entry name" value="P-loop containing nucleoside triphosphate hydrolases"/>
    <property type="match status" value="1"/>
</dbReference>
<evidence type="ECO:0000256" key="2">
    <source>
        <dbReference type="ARBA" id="ARBA00022840"/>
    </source>
</evidence>
<protein>
    <submittedName>
        <fullName evidence="6">Phosphatidylinositol-5-phosphate 4-kinase type-2 beta</fullName>
    </submittedName>
</protein>
<keyword evidence="1 3" id="KW-0547">Nucleotide-binding</keyword>
<keyword evidence="7" id="KW-1185">Reference proteome</keyword>
<feature type="region of interest" description="Disordered" evidence="4">
    <location>
        <begin position="599"/>
        <end position="630"/>
    </location>
</feature>
<accession>A0A151I5S1</accession>
<evidence type="ECO:0000313" key="6">
    <source>
        <dbReference type="EMBL" id="KYM90637.1"/>
    </source>
</evidence>
<dbReference type="InterPro" id="IPR013641">
    <property type="entry name" value="KTI12/PSTK"/>
</dbReference>
<feature type="compositionally biased region" description="Acidic residues" evidence="4">
    <location>
        <begin position="607"/>
        <end position="620"/>
    </location>
</feature>
<dbReference type="Pfam" id="PF01504">
    <property type="entry name" value="PIP5K"/>
    <property type="match status" value="1"/>
</dbReference>
<dbReference type="Pfam" id="PF08433">
    <property type="entry name" value="KTI12"/>
    <property type="match status" value="2"/>
</dbReference>
<evidence type="ECO:0000256" key="3">
    <source>
        <dbReference type="PROSITE-ProRule" id="PRU00781"/>
    </source>
</evidence>
<dbReference type="GO" id="GO:0005886">
    <property type="term" value="C:plasma membrane"/>
    <property type="evidence" value="ECO:0007669"/>
    <property type="project" value="TreeGrafter"/>
</dbReference>
<dbReference type="GO" id="GO:0046854">
    <property type="term" value="P:phosphatidylinositol phosphate biosynthetic process"/>
    <property type="evidence" value="ECO:0007669"/>
    <property type="project" value="TreeGrafter"/>
</dbReference>
<dbReference type="STRING" id="520822.A0A151I5S1"/>
<dbReference type="InterPro" id="IPR027417">
    <property type="entry name" value="P-loop_NTPase"/>
</dbReference>
<evidence type="ECO:0000256" key="1">
    <source>
        <dbReference type="ARBA" id="ARBA00022741"/>
    </source>
</evidence>
<dbReference type="Proteomes" id="UP000078540">
    <property type="component" value="Unassembled WGS sequence"/>
</dbReference>
<name>A0A151I5S1_9HYME</name>
<dbReference type="CDD" id="cd17305">
    <property type="entry name" value="PIPKc_PIP5KII"/>
    <property type="match status" value="1"/>
</dbReference>
<keyword evidence="2 3" id="KW-0067">ATP-binding</keyword>
<reference evidence="6 7" key="1">
    <citation type="submission" date="2015-09" db="EMBL/GenBank/DDBJ databases">
        <title>Atta colombica WGS genome.</title>
        <authorList>
            <person name="Nygaard S."/>
            <person name="Hu H."/>
            <person name="Boomsma J."/>
            <person name="Zhang G."/>
        </authorList>
    </citation>
    <scope>NUCLEOTIDE SEQUENCE [LARGE SCALE GENOMIC DNA]</scope>
    <source>
        <strain evidence="6">Treedump-2</strain>
        <tissue evidence="6">Whole body</tissue>
    </source>
</reference>
<dbReference type="InterPro" id="IPR023610">
    <property type="entry name" value="PInositol-4/5-P-5/4-kinase"/>
</dbReference>
<dbReference type="GO" id="GO:0016308">
    <property type="term" value="F:1-phosphatidylinositol-4-phosphate 5-kinase activity"/>
    <property type="evidence" value="ECO:0007669"/>
    <property type="project" value="TreeGrafter"/>
</dbReference>
<dbReference type="PANTHER" id="PTHR23086:SF8">
    <property type="entry name" value="PHOSPHATIDYLINOSITOL 5-PHOSPHATE 4-KINASE, ISOFORM A"/>
    <property type="match status" value="1"/>
</dbReference>
<dbReference type="GO" id="GO:0005524">
    <property type="term" value="F:ATP binding"/>
    <property type="evidence" value="ECO:0007669"/>
    <property type="project" value="UniProtKB-UniRule"/>
</dbReference>
<evidence type="ECO:0000256" key="4">
    <source>
        <dbReference type="SAM" id="MobiDB-lite"/>
    </source>
</evidence>
<keyword evidence="3 6" id="KW-0418">Kinase</keyword>
<evidence type="ECO:0000313" key="7">
    <source>
        <dbReference type="Proteomes" id="UP000078540"/>
    </source>
</evidence>